<dbReference type="InterPro" id="IPR001789">
    <property type="entry name" value="Sig_transdc_resp-reg_receiver"/>
</dbReference>
<evidence type="ECO:0000313" key="6">
    <source>
        <dbReference type="EMBL" id="MDB8688782.1"/>
    </source>
</evidence>
<dbReference type="InterPro" id="IPR007492">
    <property type="entry name" value="LytTR_DNA-bd_dom"/>
</dbReference>
<dbReference type="GO" id="GO:0003677">
    <property type="term" value="F:DNA binding"/>
    <property type="evidence" value="ECO:0007669"/>
    <property type="project" value="UniProtKB-KW"/>
</dbReference>
<dbReference type="Gene3D" id="3.40.50.2300">
    <property type="match status" value="1"/>
</dbReference>
<dbReference type="InterPro" id="IPR011006">
    <property type="entry name" value="CheY-like_superfamily"/>
</dbReference>
<dbReference type="Pfam" id="PF00072">
    <property type="entry name" value="Response_reg"/>
    <property type="match status" value="1"/>
</dbReference>
<evidence type="ECO:0000259" key="5">
    <source>
        <dbReference type="PROSITE" id="PS50930"/>
    </source>
</evidence>
<keyword evidence="3" id="KW-0597">Phosphoprotein</keyword>
<reference evidence="6" key="1">
    <citation type="submission" date="2023-01" db="EMBL/GenBank/DDBJ databases">
        <title>Human gut microbiome strain richness.</title>
        <authorList>
            <person name="Chen-Liaw A."/>
        </authorList>
    </citation>
    <scope>NUCLEOTIDE SEQUENCE</scope>
    <source>
        <strain evidence="6">RTP21484st1_H11_RTP21484_190118</strain>
    </source>
</reference>
<dbReference type="Pfam" id="PF04397">
    <property type="entry name" value="LytTR"/>
    <property type="match status" value="1"/>
</dbReference>
<feature type="domain" description="Response regulatory" evidence="4">
    <location>
        <begin position="3"/>
        <end position="122"/>
    </location>
</feature>
<accession>A0AAW6DP29</accession>
<feature type="domain" description="HTH LytTR-type" evidence="5">
    <location>
        <begin position="132"/>
        <end position="233"/>
    </location>
</feature>
<name>A0AAW6DP29_MEDGN</name>
<dbReference type="SMART" id="SM00448">
    <property type="entry name" value="REC"/>
    <property type="match status" value="1"/>
</dbReference>
<dbReference type="Proteomes" id="UP001212160">
    <property type="component" value="Unassembled WGS sequence"/>
</dbReference>
<evidence type="ECO:0000313" key="7">
    <source>
        <dbReference type="Proteomes" id="UP001212160"/>
    </source>
</evidence>
<evidence type="ECO:0000256" key="3">
    <source>
        <dbReference type="PROSITE-ProRule" id="PRU00169"/>
    </source>
</evidence>
<gene>
    <name evidence="6" type="ORF">PNW85_19470</name>
</gene>
<evidence type="ECO:0000256" key="2">
    <source>
        <dbReference type="ARBA" id="ARBA00024867"/>
    </source>
</evidence>
<dbReference type="EMBL" id="JAQMLA010000128">
    <property type="protein sequence ID" value="MDB8688782.1"/>
    <property type="molecule type" value="Genomic_DNA"/>
</dbReference>
<dbReference type="GO" id="GO:0000156">
    <property type="term" value="F:phosphorelay response regulator activity"/>
    <property type="evidence" value="ECO:0007669"/>
    <property type="project" value="InterPro"/>
</dbReference>
<organism evidence="6 7">
    <name type="scientific">Mediterraneibacter gnavus</name>
    <name type="common">Ruminococcus gnavus</name>
    <dbReference type="NCBI Taxonomy" id="33038"/>
    <lineage>
        <taxon>Bacteria</taxon>
        <taxon>Bacillati</taxon>
        <taxon>Bacillota</taxon>
        <taxon>Clostridia</taxon>
        <taxon>Lachnospirales</taxon>
        <taxon>Lachnospiraceae</taxon>
        <taxon>Mediterraneibacter</taxon>
    </lineage>
</organism>
<dbReference type="Gene3D" id="2.40.50.1020">
    <property type="entry name" value="LytTr DNA-binding domain"/>
    <property type="match status" value="1"/>
</dbReference>
<keyword evidence="6" id="KW-0238">DNA-binding</keyword>
<comment type="function">
    <text evidence="2">May play the central regulatory role in sporulation. It may be an element of the effector pathway responsible for the activation of sporulation genes in response to nutritional stress. Spo0A may act in concert with spo0H (a sigma factor) to control the expression of some genes that are critical to the sporulation process.</text>
</comment>
<dbReference type="RefSeq" id="WP_178830870.1">
    <property type="nucleotide sequence ID" value="NZ_JAQMLA010000128.1"/>
</dbReference>
<protein>
    <recommendedName>
        <fullName evidence="1">Stage 0 sporulation protein A homolog</fullName>
    </recommendedName>
</protein>
<dbReference type="AlphaFoldDB" id="A0AAW6DP29"/>
<dbReference type="PANTHER" id="PTHR37299:SF1">
    <property type="entry name" value="STAGE 0 SPORULATION PROTEIN A HOMOLOG"/>
    <property type="match status" value="1"/>
</dbReference>
<dbReference type="PANTHER" id="PTHR37299">
    <property type="entry name" value="TRANSCRIPTIONAL REGULATOR-RELATED"/>
    <property type="match status" value="1"/>
</dbReference>
<comment type="caution">
    <text evidence="6">The sequence shown here is derived from an EMBL/GenBank/DDBJ whole genome shotgun (WGS) entry which is preliminary data.</text>
</comment>
<evidence type="ECO:0000256" key="1">
    <source>
        <dbReference type="ARBA" id="ARBA00018672"/>
    </source>
</evidence>
<evidence type="ECO:0000259" key="4">
    <source>
        <dbReference type="PROSITE" id="PS50110"/>
    </source>
</evidence>
<dbReference type="PROSITE" id="PS50930">
    <property type="entry name" value="HTH_LYTTR"/>
    <property type="match status" value="1"/>
</dbReference>
<dbReference type="SUPFAM" id="SSF52172">
    <property type="entry name" value="CheY-like"/>
    <property type="match status" value="1"/>
</dbReference>
<proteinExistence type="predicted"/>
<dbReference type="PROSITE" id="PS50110">
    <property type="entry name" value="RESPONSE_REGULATORY"/>
    <property type="match status" value="1"/>
</dbReference>
<sequence>MINVAICDDTVSVTAEIEEMLMHIKKNRKIDIDTEVFFDGKTLCEQIKKGSKYDLIYLDIKMHEMNGIDAAKIIREKDMKTILIYVSSYESYLKQLFEVEPFRFLDKPIDEKQFQKFFDKAYERIIEDSGFFQFKFNKEVFRVPIKDILYFESDNRIIYLITDQTRYRFYGKLNVIEQSLKNCKTIFLRIHQSYLVNYNYIKRMGFTEIELFNKKILPISDDKQKKIRDKYCSFVGGEIID</sequence>
<feature type="modified residue" description="4-aspartylphosphate" evidence="3">
    <location>
        <position position="59"/>
    </location>
</feature>
<dbReference type="SMART" id="SM00850">
    <property type="entry name" value="LytTR"/>
    <property type="match status" value="1"/>
</dbReference>
<dbReference type="InterPro" id="IPR046947">
    <property type="entry name" value="LytR-like"/>
</dbReference>